<dbReference type="RefSeq" id="WP_144325618.1">
    <property type="nucleotide sequence ID" value="NZ_PDXQ01000002.1"/>
</dbReference>
<evidence type="ECO:0000313" key="1">
    <source>
        <dbReference type="EMBL" id="TRZ28247.1"/>
    </source>
</evidence>
<organism evidence="1 2">
    <name type="scientific">Enterococcus avium</name>
    <name type="common">Streptococcus avium</name>
    <dbReference type="NCBI Taxonomy" id="33945"/>
    <lineage>
        <taxon>Bacteria</taxon>
        <taxon>Bacillati</taxon>
        <taxon>Bacillota</taxon>
        <taxon>Bacilli</taxon>
        <taxon>Lactobacillales</taxon>
        <taxon>Enterococcaceae</taxon>
        <taxon>Enterococcus</taxon>
    </lineage>
</organism>
<comment type="caution">
    <text evidence="1">The sequence shown here is derived from an EMBL/GenBank/DDBJ whole genome shotgun (WGS) entry which is preliminary data.</text>
</comment>
<sequence>MDYELVSVIKPTDIVWKSQKERLIENNGKVLSLSPSPNFNKLKHSEEVEGLNLLEVLTKREYQPGNFLFFNSIPTAAAAEIFMNEDRTISVINDGEEIGQVITYPETRRHVKEVKYLNVDGTTDFIEEYTDDGQLYSNIFFFKNQVHEIDFYNSKQRPIVQYFFYEGQINLVVVRDQDTGRASAKYNSLTQFLTDQVANIVTEKDSVSISYMGLELFALAKTKSRNVLYLTESPFTNTGGIKGNLLSILENKISYINEVKMLREHYKKLVGKNVCLDKVTIID</sequence>
<dbReference type="EMBL" id="PDXQ01000002">
    <property type="protein sequence ID" value="TRZ28247.1"/>
    <property type="molecule type" value="Genomic_DNA"/>
</dbReference>
<gene>
    <name evidence="1" type="ORF">AUF17_16070</name>
</gene>
<protein>
    <submittedName>
        <fullName evidence="1">Uncharacterized protein</fullName>
    </submittedName>
</protein>
<evidence type="ECO:0000313" key="2">
    <source>
        <dbReference type="Proteomes" id="UP000316316"/>
    </source>
</evidence>
<name>A0A8B5VTF6_ENTAV</name>
<reference evidence="1 2" key="1">
    <citation type="submission" date="2017-10" db="EMBL/GenBank/DDBJ databases">
        <title>FDA dAtabase for Regulatory Grade micrObial Sequences (FDA-ARGOS): Supporting development and validation of Infectious Disease Dx tests.</title>
        <authorList>
            <person name="Campos J."/>
            <person name="Goldberg B."/>
            <person name="Tallon L.J."/>
            <person name="Sadzewicz L."/>
            <person name="Sengamalay N."/>
            <person name="Ott S."/>
            <person name="Godinez A."/>
            <person name="Nagaraj S."/>
            <person name="Vyas G."/>
            <person name="Aluvathingal J."/>
            <person name="Nadendla S."/>
            <person name="Geyer C."/>
            <person name="Nandy P."/>
            <person name="Hobson J."/>
            <person name="Sichtig H."/>
        </authorList>
    </citation>
    <scope>NUCLEOTIDE SEQUENCE [LARGE SCALE GENOMIC DNA]</scope>
    <source>
        <strain evidence="1 2">FDAARGOS_185</strain>
    </source>
</reference>
<proteinExistence type="predicted"/>
<accession>A0A8B5VTF6</accession>
<dbReference type="AlphaFoldDB" id="A0A8B5VTF6"/>
<dbReference type="Proteomes" id="UP000316316">
    <property type="component" value="Unassembled WGS sequence"/>
</dbReference>